<name>A0ABV0WR27_9TELE</name>
<dbReference type="Gene3D" id="1.10.1300.10">
    <property type="entry name" value="3'5'-cyclic nucleotide phosphodiesterase, catalytic domain"/>
    <property type="match status" value="1"/>
</dbReference>
<dbReference type="Proteomes" id="UP001444071">
    <property type="component" value="Unassembled WGS sequence"/>
</dbReference>
<dbReference type="SUPFAM" id="SSF109604">
    <property type="entry name" value="HD-domain/PDEase-like"/>
    <property type="match status" value="1"/>
</dbReference>
<proteinExistence type="predicted"/>
<feature type="domain" description="PDEase" evidence="4">
    <location>
        <begin position="92"/>
        <end position="277"/>
    </location>
</feature>
<sequence>MYLYNPVFCSCGRPYIRLTHGEGSIDKADRIPRTAEDQVVVSSDYDSTHEANHSDSSDVAHTEEDTEEGKKASQNVILHSLIPPEDKPAVAPEPLVMEDLEPLMSQLNNWNFPIFTLMEKTNGKSGRILSQVSYRLFEDTGLFETFKIPVKEFMNYFHALESGYRDIPYHNRIHATDVLHAVWYLTTQPVPGLPSLINDHGSASDSDSDSGITHSHMGFLVSKTYTVSEDGYGCLSGLIPALELMALYVAAAMHDYDHPGRTNAFLVATSAPQVLCS</sequence>
<evidence type="ECO:0000259" key="4">
    <source>
        <dbReference type="PROSITE" id="PS51845"/>
    </source>
</evidence>
<comment type="caution">
    <text evidence="5">The sequence shown here is derived from an EMBL/GenBank/DDBJ whole genome shotgun (WGS) entry which is preliminary data.</text>
</comment>
<evidence type="ECO:0000313" key="5">
    <source>
        <dbReference type="EMBL" id="MEQ2271950.1"/>
    </source>
</evidence>
<organism evidence="5 6">
    <name type="scientific">Xenotaenia resolanae</name>
    <dbReference type="NCBI Taxonomy" id="208358"/>
    <lineage>
        <taxon>Eukaryota</taxon>
        <taxon>Metazoa</taxon>
        <taxon>Chordata</taxon>
        <taxon>Craniata</taxon>
        <taxon>Vertebrata</taxon>
        <taxon>Euteleostomi</taxon>
        <taxon>Actinopterygii</taxon>
        <taxon>Neopterygii</taxon>
        <taxon>Teleostei</taxon>
        <taxon>Neoteleostei</taxon>
        <taxon>Acanthomorphata</taxon>
        <taxon>Ovalentaria</taxon>
        <taxon>Atherinomorphae</taxon>
        <taxon>Cyprinodontiformes</taxon>
        <taxon>Goodeidae</taxon>
        <taxon>Xenotaenia</taxon>
    </lineage>
</organism>
<evidence type="ECO:0000256" key="2">
    <source>
        <dbReference type="ARBA" id="ARBA00022801"/>
    </source>
</evidence>
<dbReference type="InterPro" id="IPR002073">
    <property type="entry name" value="PDEase_catalytic_dom"/>
</dbReference>
<dbReference type="EMBL" id="JAHRIM010063679">
    <property type="protein sequence ID" value="MEQ2271950.1"/>
    <property type="molecule type" value="Genomic_DNA"/>
</dbReference>
<dbReference type="InterPro" id="IPR023174">
    <property type="entry name" value="PDEase_CS"/>
</dbReference>
<evidence type="ECO:0000256" key="1">
    <source>
        <dbReference type="ARBA" id="ARBA00022723"/>
    </source>
</evidence>
<feature type="region of interest" description="Disordered" evidence="3">
    <location>
        <begin position="41"/>
        <end position="71"/>
    </location>
</feature>
<dbReference type="Pfam" id="PF00233">
    <property type="entry name" value="PDEase_I"/>
    <property type="match status" value="1"/>
</dbReference>
<gene>
    <name evidence="5" type="primary">PDE3A_1</name>
    <name evidence="5" type="ORF">XENORESO_011736</name>
</gene>
<evidence type="ECO:0000256" key="3">
    <source>
        <dbReference type="SAM" id="MobiDB-lite"/>
    </source>
</evidence>
<keyword evidence="1" id="KW-0479">Metal-binding</keyword>
<keyword evidence="2" id="KW-0378">Hydrolase</keyword>
<dbReference type="InterPro" id="IPR036971">
    <property type="entry name" value="PDEase_catalytic_dom_sf"/>
</dbReference>
<accession>A0ABV0WR27</accession>
<feature type="compositionally biased region" description="Basic and acidic residues" evidence="3">
    <location>
        <begin position="46"/>
        <end position="71"/>
    </location>
</feature>
<reference evidence="5 6" key="1">
    <citation type="submission" date="2021-06" db="EMBL/GenBank/DDBJ databases">
        <authorList>
            <person name="Palmer J.M."/>
        </authorList>
    </citation>
    <scope>NUCLEOTIDE SEQUENCE [LARGE SCALE GENOMIC DNA]</scope>
    <source>
        <strain evidence="5 6">XR_2019</strain>
        <tissue evidence="5">Muscle</tissue>
    </source>
</reference>
<dbReference type="PANTHER" id="PTHR11347">
    <property type="entry name" value="CYCLIC NUCLEOTIDE PHOSPHODIESTERASE"/>
    <property type="match status" value="1"/>
</dbReference>
<dbReference type="PROSITE" id="PS51845">
    <property type="entry name" value="PDEASE_I_2"/>
    <property type="match status" value="1"/>
</dbReference>
<protein>
    <submittedName>
        <fullName evidence="5">cGMP-inhibited 3',5'-cyclic phosphodiesterase A</fullName>
    </submittedName>
</protein>
<evidence type="ECO:0000313" key="6">
    <source>
        <dbReference type="Proteomes" id="UP001444071"/>
    </source>
</evidence>
<dbReference type="PROSITE" id="PS00126">
    <property type="entry name" value="PDEASE_I_1"/>
    <property type="match status" value="1"/>
</dbReference>
<keyword evidence="6" id="KW-1185">Reference proteome</keyword>